<dbReference type="InterPro" id="IPR001680">
    <property type="entry name" value="WD40_rpt"/>
</dbReference>
<dbReference type="Pfam" id="PF00400">
    <property type="entry name" value="WD40"/>
    <property type="match status" value="4"/>
</dbReference>
<evidence type="ECO:0000256" key="2">
    <source>
        <dbReference type="ARBA" id="ARBA00022737"/>
    </source>
</evidence>
<gene>
    <name evidence="4" type="ORF">SEMRO_238_G095590.1</name>
</gene>
<name>A0A9N8DN72_9STRA</name>
<reference evidence="4" key="1">
    <citation type="submission" date="2020-06" db="EMBL/GenBank/DDBJ databases">
        <authorList>
            <consortium name="Plant Systems Biology data submission"/>
        </authorList>
    </citation>
    <scope>NUCLEOTIDE SEQUENCE</scope>
    <source>
        <strain evidence="4">D6</strain>
    </source>
</reference>
<keyword evidence="1" id="KW-0853">WD repeat</keyword>
<evidence type="ECO:0000256" key="1">
    <source>
        <dbReference type="ARBA" id="ARBA00022574"/>
    </source>
</evidence>
<feature type="coiled-coil region" evidence="3">
    <location>
        <begin position="27"/>
        <end position="54"/>
    </location>
</feature>
<evidence type="ECO:0000313" key="5">
    <source>
        <dbReference type="Proteomes" id="UP001153069"/>
    </source>
</evidence>
<dbReference type="SMART" id="SM00320">
    <property type="entry name" value="WD40"/>
    <property type="match status" value="5"/>
</dbReference>
<protein>
    <submittedName>
        <fullName evidence="4">WD domain, G-beta repeat</fullName>
    </submittedName>
</protein>
<dbReference type="SUPFAM" id="SSF50978">
    <property type="entry name" value="WD40 repeat-like"/>
    <property type="match status" value="1"/>
</dbReference>
<accession>A0A9N8DN72</accession>
<dbReference type="EMBL" id="CAICTM010000237">
    <property type="protein sequence ID" value="CAB9505644.1"/>
    <property type="molecule type" value="Genomic_DNA"/>
</dbReference>
<organism evidence="4 5">
    <name type="scientific">Seminavis robusta</name>
    <dbReference type="NCBI Taxonomy" id="568900"/>
    <lineage>
        <taxon>Eukaryota</taxon>
        <taxon>Sar</taxon>
        <taxon>Stramenopiles</taxon>
        <taxon>Ochrophyta</taxon>
        <taxon>Bacillariophyta</taxon>
        <taxon>Bacillariophyceae</taxon>
        <taxon>Bacillariophycidae</taxon>
        <taxon>Naviculales</taxon>
        <taxon>Naviculaceae</taxon>
        <taxon>Seminavis</taxon>
    </lineage>
</organism>
<evidence type="ECO:0000256" key="3">
    <source>
        <dbReference type="SAM" id="Coils"/>
    </source>
</evidence>
<evidence type="ECO:0000313" key="4">
    <source>
        <dbReference type="EMBL" id="CAB9505644.1"/>
    </source>
</evidence>
<keyword evidence="2" id="KW-0677">Repeat</keyword>
<dbReference type="PANTHER" id="PTHR19848">
    <property type="entry name" value="WD40 REPEAT PROTEIN"/>
    <property type="match status" value="1"/>
</dbReference>
<keyword evidence="5" id="KW-1185">Reference proteome</keyword>
<comment type="caution">
    <text evidence="4">The sequence shown here is derived from an EMBL/GenBank/DDBJ whole genome shotgun (WGS) entry which is preliminary data.</text>
</comment>
<keyword evidence="3" id="KW-0175">Coiled coil</keyword>
<dbReference type="PANTHER" id="PTHR19848:SF8">
    <property type="entry name" value="F-BOX AND WD REPEAT DOMAIN CONTAINING 7"/>
    <property type="match status" value="1"/>
</dbReference>
<dbReference type="OrthoDB" id="1932312at2759"/>
<dbReference type="AlphaFoldDB" id="A0A9N8DN72"/>
<dbReference type="InterPro" id="IPR036322">
    <property type="entry name" value="WD40_repeat_dom_sf"/>
</dbReference>
<proteinExistence type="predicted"/>
<dbReference type="Proteomes" id="UP001153069">
    <property type="component" value="Unassembled WGS sequence"/>
</dbReference>
<dbReference type="InterPro" id="IPR015943">
    <property type="entry name" value="WD40/YVTN_repeat-like_dom_sf"/>
</dbReference>
<dbReference type="Gene3D" id="2.130.10.10">
    <property type="entry name" value="YVTN repeat-like/Quinoprotein amine dehydrogenase"/>
    <property type="match status" value="2"/>
</dbReference>
<sequence length="444" mass="48231">MDLLGDIGNADQLTSVRSENAVLQEKVKHLSFRVKELTIENESLKAEVELYRKEAALTGFSKLSVASSDDAMDTTTTDSAVESEDFLRSGNGVYPQKPEVSLLNLHGLANPSCCALSSDETVLATGGADCHLSLCAWGAASDEESSKKVVAQACRVRCDGPVIAIATHPQKMVAAGCMDGSVWVVHYDMVTGQGLVVKATTKIPTKHGKYVKSVAWRTTTNSSDNHLLATASADGTVQVHQVAVKIDYVKDETTIHVTTIEKLHLQHAVESVCFVADELCCYAREKPYLQCFDTTKDFQLRKLSLNHGGKPAAAGTSMEDQHVSFAVMDMAVSPNGKYLALATDASRNIIVEMETGLHIRNLYGHQNDGFSNPKVAWSSNGQYLLGNTQADSSLCVWDISSTQLVQRYKDVHSQTIRDMCSSSSTDILVTTSFDKNTQLWFGPP</sequence>